<reference evidence="1 2" key="1">
    <citation type="submission" date="2020-04" db="EMBL/GenBank/DDBJ databases">
        <authorList>
            <person name="Alioto T."/>
            <person name="Alioto T."/>
            <person name="Gomez Garrido J."/>
        </authorList>
    </citation>
    <scope>NUCLEOTIDE SEQUENCE [LARGE SCALE GENOMIC DNA]</scope>
</reference>
<dbReference type="Proteomes" id="UP000494165">
    <property type="component" value="Unassembled WGS sequence"/>
</dbReference>
<sequence length="103" mass="10465">MNGATSNNVNATPLDNASPTFLPAPRAHLCARHVHGGLHPAAVCILCDADADVTLDRAGITTTTAADGLVSVERSFITSATLGLAAYVINAHPIYAAPCAGKN</sequence>
<proteinExistence type="predicted"/>
<accession>A0A8S1DHK5</accession>
<name>A0A8S1DHK5_9INSE</name>
<dbReference type="EMBL" id="CADEPI010000211">
    <property type="protein sequence ID" value="CAB3380536.1"/>
    <property type="molecule type" value="Genomic_DNA"/>
</dbReference>
<dbReference type="AlphaFoldDB" id="A0A8S1DHK5"/>
<organism evidence="1 2">
    <name type="scientific">Cloeon dipterum</name>
    <dbReference type="NCBI Taxonomy" id="197152"/>
    <lineage>
        <taxon>Eukaryota</taxon>
        <taxon>Metazoa</taxon>
        <taxon>Ecdysozoa</taxon>
        <taxon>Arthropoda</taxon>
        <taxon>Hexapoda</taxon>
        <taxon>Insecta</taxon>
        <taxon>Pterygota</taxon>
        <taxon>Palaeoptera</taxon>
        <taxon>Ephemeroptera</taxon>
        <taxon>Pisciforma</taxon>
        <taxon>Baetidae</taxon>
        <taxon>Cloeon</taxon>
    </lineage>
</organism>
<keyword evidence="2" id="KW-1185">Reference proteome</keyword>
<comment type="caution">
    <text evidence="1">The sequence shown here is derived from an EMBL/GenBank/DDBJ whole genome shotgun (WGS) entry which is preliminary data.</text>
</comment>
<evidence type="ECO:0000313" key="1">
    <source>
        <dbReference type="EMBL" id="CAB3380536.1"/>
    </source>
</evidence>
<gene>
    <name evidence="1" type="ORF">CLODIP_2_CD09633</name>
</gene>
<evidence type="ECO:0000313" key="2">
    <source>
        <dbReference type="Proteomes" id="UP000494165"/>
    </source>
</evidence>
<protein>
    <submittedName>
        <fullName evidence="1">Uncharacterized protein</fullName>
    </submittedName>
</protein>